<dbReference type="AlphaFoldDB" id="A0A151XBD2"/>
<reference evidence="2 3" key="1">
    <citation type="submission" date="2015-09" db="EMBL/GenBank/DDBJ databases">
        <title>Trachymyrmex zeteki WGS genome.</title>
        <authorList>
            <person name="Nygaard S."/>
            <person name="Hu H."/>
            <person name="Boomsma J."/>
            <person name="Zhang G."/>
        </authorList>
    </citation>
    <scope>NUCLEOTIDE SEQUENCE [LARGE SCALE GENOMIC DNA]</scope>
    <source>
        <strain evidence="2">Tzet28-1</strain>
        <tissue evidence="2">Whole body</tissue>
    </source>
</reference>
<feature type="compositionally biased region" description="Basic and acidic residues" evidence="1">
    <location>
        <begin position="66"/>
        <end position="81"/>
    </location>
</feature>
<dbReference type="Proteomes" id="UP000075809">
    <property type="component" value="Unassembled WGS sequence"/>
</dbReference>
<evidence type="ECO:0000313" key="3">
    <source>
        <dbReference type="Proteomes" id="UP000075809"/>
    </source>
</evidence>
<name>A0A151XBD2_9HYME</name>
<feature type="compositionally biased region" description="Basic and acidic residues" evidence="1">
    <location>
        <begin position="144"/>
        <end position="153"/>
    </location>
</feature>
<feature type="region of interest" description="Disordered" evidence="1">
    <location>
        <begin position="141"/>
        <end position="175"/>
    </location>
</feature>
<evidence type="ECO:0000256" key="1">
    <source>
        <dbReference type="SAM" id="MobiDB-lite"/>
    </source>
</evidence>
<protein>
    <submittedName>
        <fullName evidence="2">Uncharacterized protein</fullName>
    </submittedName>
</protein>
<proteinExistence type="predicted"/>
<accession>A0A151XBD2</accession>
<evidence type="ECO:0000313" key="2">
    <source>
        <dbReference type="EMBL" id="KYQ57620.1"/>
    </source>
</evidence>
<gene>
    <name evidence="2" type="ORF">ALC60_03582</name>
</gene>
<feature type="region of interest" description="Disordered" evidence="1">
    <location>
        <begin position="66"/>
        <end position="92"/>
    </location>
</feature>
<sequence length="175" mass="19489">MELDGAKERARLRRGPCTLDSPTQCTSPGLSFCILIVLTYEDEIRLGSNVEDVVSPWLIVTVRRREGEGGRGGSKEGGRKEEEEEEEMPTEAVAAAAVTSRLVFLITPDPGRAEEEELLSDVSIMTRLCTEVRIVYPARKTSTARREDEEKYGRVFVHASGHFPPREQGGNRKAR</sequence>
<keyword evidence="3" id="KW-1185">Reference proteome</keyword>
<organism evidence="2 3">
    <name type="scientific">Mycetomoellerius zeteki</name>
    <dbReference type="NCBI Taxonomy" id="64791"/>
    <lineage>
        <taxon>Eukaryota</taxon>
        <taxon>Metazoa</taxon>
        <taxon>Ecdysozoa</taxon>
        <taxon>Arthropoda</taxon>
        <taxon>Hexapoda</taxon>
        <taxon>Insecta</taxon>
        <taxon>Pterygota</taxon>
        <taxon>Neoptera</taxon>
        <taxon>Endopterygota</taxon>
        <taxon>Hymenoptera</taxon>
        <taxon>Apocrita</taxon>
        <taxon>Aculeata</taxon>
        <taxon>Formicoidea</taxon>
        <taxon>Formicidae</taxon>
        <taxon>Myrmicinae</taxon>
        <taxon>Mycetomoellerius</taxon>
    </lineage>
</organism>
<dbReference type="EMBL" id="KQ982335">
    <property type="protein sequence ID" value="KYQ57620.1"/>
    <property type="molecule type" value="Genomic_DNA"/>
</dbReference>